<reference evidence="13" key="1">
    <citation type="journal article" date="2017" name="Nat. Commun.">
        <title>The asparagus genome sheds light on the origin and evolution of a young Y chromosome.</title>
        <authorList>
            <person name="Harkess A."/>
            <person name="Zhou J."/>
            <person name="Xu C."/>
            <person name="Bowers J.E."/>
            <person name="Van der Hulst R."/>
            <person name="Ayyampalayam S."/>
            <person name="Mercati F."/>
            <person name="Riccardi P."/>
            <person name="McKain M.R."/>
            <person name="Kakrana A."/>
            <person name="Tang H."/>
            <person name="Ray J."/>
            <person name="Groenendijk J."/>
            <person name="Arikit S."/>
            <person name="Mathioni S.M."/>
            <person name="Nakano M."/>
            <person name="Shan H."/>
            <person name="Telgmann-Rauber A."/>
            <person name="Kanno A."/>
            <person name="Yue Z."/>
            <person name="Chen H."/>
            <person name="Li W."/>
            <person name="Chen Y."/>
            <person name="Xu X."/>
            <person name="Zhang Y."/>
            <person name="Luo S."/>
            <person name="Chen H."/>
            <person name="Gao J."/>
            <person name="Mao Z."/>
            <person name="Pires J.C."/>
            <person name="Luo M."/>
            <person name="Kudrna D."/>
            <person name="Wing R.A."/>
            <person name="Meyers B.C."/>
            <person name="Yi K."/>
            <person name="Kong H."/>
            <person name="Lavrijsen P."/>
            <person name="Sunseri F."/>
            <person name="Falavigna A."/>
            <person name="Ye Y."/>
            <person name="Leebens-Mack J.H."/>
            <person name="Chen G."/>
        </authorList>
    </citation>
    <scope>NUCLEOTIDE SEQUENCE [LARGE SCALE GENOMIC DNA]</scope>
    <source>
        <strain evidence="13">cv. DH0086</strain>
    </source>
</reference>
<evidence type="ECO:0000256" key="10">
    <source>
        <dbReference type="RuleBase" id="RU261113"/>
    </source>
</evidence>
<keyword evidence="4" id="KW-0862">Zinc</keyword>
<dbReference type="Gramene" id="ONK57918">
    <property type="protein sequence ID" value="ONK57918"/>
    <property type="gene ID" value="A4U43_C09F5610"/>
</dbReference>
<dbReference type="GO" id="GO:0006325">
    <property type="term" value="P:chromatin organization"/>
    <property type="evidence" value="ECO:0007669"/>
    <property type="project" value="UniProtKB-KW"/>
</dbReference>
<evidence type="ECO:0000313" key="13">
    <source>
        <dbReference type="Proteomes" id="UP000243459"/>
    </source>
</evidence>
<keyword evidence="9" id="KW-0539">Nucleus</keyword>
<evidence type="ECO:0000256" key="5">
    <source>
        <dbReference type="ARBA" id="ARBA00022853"/>
    </source>
</evidence>
<organism evidence="12 13">
    <name type="scientific">Asparagus officinalis</name>
    <name type="common">Garden asparagus</name>
    <dbReference type="NCBI Taxonomy" id="4686"/>
    <lineage>
        <taxon>Eukaryota</taxon>
        <taxon>Viridiplantae</taxon>
        <taxon>Streptophyta</taxon>
        <taxon>Embryophyta</taxon>
        <taxon>Tracheophyta</taxon>
        <taxon>Spermatophyta</taxon>
        <taxon>Magnoliopsida</taxon>
        <taxon>Liliopsida</taxon>
        <taxon>Asparagales</taxon>
        <taxon>Asparagaceae</taxon>
        <taxon>Asparagoideae</taxon>
        <taxon>Asparagus</taxon>
    </lineage>
</organism>
<comment type="similarity">
    <text evidence="10">Belongs to the SGF11 family.</text>
</comment>
<evidence type="ECO:0000256" key="4">
    <source>
        <dbReference type="ARBA" id="ARBA00022833"/>
    </source>
</evidence>
<dbReference type="PANTHER" id="PTHR47805">
    <property type="entry name" value="SAGA-ASSOCIATED FACTOR 73"/>
    <property type="match status" value="1"/>
</dbReference>
<dbReference type="PANTHER" id="PTHR47805:SF1">
    <property type="entry name" value="SAGA-ASSOCIATED FACTOR 73"/>
    <property type="match status" value="1"/>
</dbReference>
<dbReference type="EMBL" id="CM007389">
    <property type="protein sequence ID" value="ONK57918.1"/>
    <property type="molecule type" value="Genomic_DNA"/>
</dbReference>
<feature type="region of interest" description="Disordered" evidence="11">
    <location>
        <begin position="105"/>
        <end position="144"/>
    </location>
</feature>
<evidence type="ECO:0000256" key="8">
    <source>
        <dbReference type="ARBA" id="ARBA00023163"/>
    </source>
</evidence>
<evidence type="ECO:0000256" key="1">
    <source>
        <dbReference type="ARBA" id="ARBA00004123"/>
    </source>
</evidence>
<evidence type="ECO:0000256" key="6">
    <source>
        <dbReference type="ARBA" id="ARBA00023015"/>
    </source>
</evidence>
<keyword evidence="3" id="KW-0863">Zinc-finger</keyword>
<sequence>MVCSFDRGRMACMVRLHEAGNFAEKSSEEVTHEGIAIQTIHRQFYDADEQNLLEEADMHVFDAMPLTDPLHLVCCNACGKPVKASQFAAHEERCKSISSKENADQELYGGADQKKPSKKGRQRIQLTNGREKQKSESAGGDSTAASEFKFKYQNGMLHSVTGKAQTSADHGRTIPDASTNGGINYSASIPGPLAMKVYHPQGSYRLRKTLGYLYQQRAAKEHSHDSVGVQLKQDKAMLSSRVPYANISSHEVQKEDVPQTKKYFTVR</sequence>
<dbReference type="InterPro" id="IPR013246">
    <property type="entry name" value="SAGA_su_Sgf11"/>
</dbReference>
<dbReference type="GO" id="GO:0008270">
    <property type="term" value="F:zinc ion binding"/>
    <property type="evidence" value="ECO:0007669"/>
    <property type="project" value="UniProtKB-KW"/>
</dbReference>
<dbReference type="GO" id="GO:0000124">
    <property type="term" value="C:SAGA complex"/>
    <property type="evidence" value="ECO:0007669"/>
    <property type="project" value="InterPro"/>
</dbReference>
<keyword evidence="7 10" id="KW-0010">Activator</keyword>
<gene>
    <name evidence="12" type="ORF">A4U43_C09F5610</name>
</gene>
<proteinExistence type="inferred from homology"/>
<keyword evidence="13" id="KW-1185">Reference proteome</keyword>
<keyword evidence="5" id="KW-0156">Chromatin regulator</keyword>
<dbReference type="Proteomes" id="UP000243459">
    <property type="component" value="Chromosome 9"/>
</dbReference>
<evidence type="ECO:0000256" key="11">
    <source>
        <dbReference type="SAM" id="MobiDB-lite"/>
    </source>
</evidence>
<evidence type="ECO:0000256" key="2">
    <source>
        <dbReference type="ARBA" id="ARBA00022723"/>
    </source>
</evidence>
<dbReference type="Pfam" id="PF08209">
    <property type="entry name" value="Sgf11"/>
    <property type="match status" value="1"/>
</dbReference>
<evidence type="ECO:0000256" key="9">
    <source>
        <dbReference type="ARBA" id="ARBA00023242"/>
    </source>
</evidence>
<protein>
    <recommendedName>
        <fullName evidence="10">SAGA-associated factor 11</fullName>
    </recommendedName>
</protein>
<keyword evidence="8" id="KW-0804">Transcription</keyword>
<evidence type="ECO:0000256" key="7">
    <source>
        <dbReference type="ARBA" id="ARBA00023159"/>
    </source>
</evidence>
<keyword evidence="6" id="KW-0805">Transcription regulation</keyword>
<name>A0A5P1E5S9_ASPOF</name>
<dbReference type="OMA" id="QNENIAH"/>
<keyword evidence="2" id="KW-0479">Metal-binding</keyword>
<accession>A0A5P1E5S9</accession>
<dbReference type="InterPro" id="IPR037804">
    <property type="entry name" value="SGF73"/>
</dbReference>
<comment type="subcellular location">
    <subcellularLocation>
        <location evidence="1 10">Nucleus</location>
    </subcellularLocation>
</comment>
<dbReference type="AlphaFoldDB" id="A0A5P1E5S9"/>
<evidence type="ECO:0000313" key="12">
    <source>
        <dbReference type="EMBL" id="ONK57918.1"/>
    </source>
</evidence>
<evidence type="ECO:0000256" key="3">
    <source>
        <dbReference type="ARBA" id="ARBA00022771"/>
    </source>
</evidence>
<dbReference type="GO" id="GO:0005634">
    <property type="term" value="C:nucleus"/>
    <property type="evidence" value="ECO:0007669"/>
    <property type="project" value="UniProtKB-SubCell"/>
</dbReference>